<dbReference type="GO" id="GO:0003723">
    <property type="term" value="F:RNA binding"/>
    <property type="evidence" value="ECO:0007669"/>
    <property type="project" value="TreeGrafter"/>
</dbReference>
<dbReference type="PROSITE" id="PS50177">
    <property type="entry name" value="NTF2_DOMAIN"/>
    <property type="match status" value="1"/>
</dbReference>
<evidence type="ECO:0000313" key="10">
    <source>
        <dbReference type="EMBL" id="ORX48971.1"/>
    </source>
</evidence>
<evidence type="ECO:0000256" key="1">
    <source>
        <dbReference type="ARBA" id="ARBA00004123"/>
    </source>
</evidence>
<dbReference type="PROSITE" id="PS51281">
    <property type="entry name" value="TAP_C"/>
    <property type="match status" value="1"/>
</dbReference>
<dbReference type="SUPFAM" id="SSF52058">
    <property type="entry name" value="L domain-like"/>
    <property type="match status" value="1"/>
</dbReference>
<dbReference type="InterPro" id="IPR002075">
    <property type="entry name" value="NTF2_dom"/>
</dbReference>
<reference evidence="10 11" key="1">
    <citation type="submission" date="2016-08" db="EMBL/GenBank/DDBJ databases">
        <title>Genomes of anaerobic fungi encode conserved fungal cellulosomes for biomass hydrolysis.</title>
        <authorList>
            <consortium name="DOE Joint Genome Institute"/>
            <person name="Haitjema C.H."/>
            <person name="Gilmore S.P."/>
            <person name="Henske J.K."/>
            <person name="Solomon K.V."/>
            <person name="De Groot R."/>
            <person name="Kuo A."/>
            <person name="Mondo S.J."/>
            <person name="Salamov A.A."/>
            <person name="Labutti K."/>
            <person name="Zhao Z."/>
            <person name="Chiniquy J."/>
            <person name="Barry K."/>
            <person name="Brewer H.M."/>
            <person name="Purvine S.O."/>
            <person name="Wright A.T."/>
            <person name="Boxma B."/>
            <person name="Van Alen T."/>
            <person name="Hackstein J.H."/>
            <person name="Baker S.E."/>
            <person name="Grigoriev I.V."/>
            <person name="O'Malley M.A."/>
        </authorList>
    </citation>
    <scope>NUCLEOTIDE SEQUENCE [LARGE SCALE GENOMIC DNA]</scope>
    <source>
        <strain evidence="11">finn</strain>
    </source>
</reference>
<dbReference type="InterPro" id="IPR057125">
    <property type="entry name" value="NXF1/2/3/5-like_LRR"/>
</dbReference>
<dbReference type="EMBL" id="MCFH01000025">
    <property type="protein sequence ID" value="ORX48971.1"/>
    <property type="molecule type" value="Genomic_DNA"/>
</dbReference>
<feature type="domain" description="NTF2" evidence="8">
    <location>
        <begin position="182"/>
        <end position="346"/>
    </location>
</feature>
<evidence type="ECO:0000259" key="9">
    <source>
        <dbReference type="PROSITE" id="PS51281"/>
    </source>
</evidence>
<gene>
    <name evidence="10" type="ORF">BCR36DRAFT_70496</name>
</gene>
<dbReference type="Pfam" id="PF22602">
    <property type="entry name" value="NXF_NTF2"/>
    <property type="match status" value="1"/>
</dbReference>
<comment type="subcellular location">
    <subcellularLocation>
        <location evidence="1">Nucleus</location>
    </subcellularLocation>
</comment>
<dbReference type="InterPro" id="IPR005637">
    <property type="entry name" value="TAP_C_dom"/>
</dbReference>
<organism evidence="10 11">
    <name type="scientific">Piromyces finnis</name>
    <dbReference type="NCBI Taxonomy" id="1754191"/>
    <lineage>
        <taxon>Eukaryota</taxon>
        <taxon>Fungi</taxon>
        <taxon>Fungi incertae sedis</taxon>
        <taxon>Chytridiomycota</taxon>
        <taxon>Chytridiomycota incertae sedis</taxon>
        <taxon>Neocallimastigomycetes</taxon>
        <taxon>Neocallimastigales</taxon>
        <taxon>Neocallimastigaceae</taxon>
        <taxon>Piromyces</taxon>
    </lineage>
</organism>
<keyword evidence="11" id="KW-1185">Reference proteome</keyword>
<comment type="similarity">
    <text evidence="2">Belongs to the NXF family.</text>
</comment>
<dbReference type="Proteomes" id="UP000193719">
    <property type="component" value="Unassembled WGS sequence"/>
</dbReference>
<evidence type="ECO:0000259" key="8">
    <source>
        <dbReference type="PROSITE" id="PS50177"/>
    </source>
</evidence>
<dbReference type="GO" id="GO:0016973">
    <property type="term" value="P:poly(A)+ mRNA export from nucleus"/>
    <property type="evidence" value="ECO:0007669"/>
    <property type="project" value="TreeGrafter"/>
</dbReference>
<name>A0A1Y1V805_9FUNG</name>
<feature type="domain" description="TAP-C" evidence="9">
    <location>
        <begin position="425"/>
        <end position="477"/>
    </location>
</feature>
<keyword evidence="5" id="KW-0677">Repeat</keyword>
<evidence type="ECO:0000313" key="11">
    <source>
        <dbReference type="Proteomes" id="UP000193719"/>
    </source>
</evidence>
<dbReference type="InterPro" id="IPR030217">
    <property type="entry name" value="NXF_fam"/>
</dbReference>
<keyword evidence="7" id="KW-0539">Nucleus</keyword>
<dbReference type="CDD" id="cd14342">
    <property type="entry name" value="UBA_TAP-C"/>
    <property type="match status" value="1"/>
</dbReference>
<accession>A0A1Y1V805</accession>
<evidence type="ECO:0000256" key="4">
    <source>
        <dbReference type="ARBA" id="ARBA00022614"/>
    </source>
</evidence>
<dbReference type="PANTHER" id="PTHR10662:SF22">
    <property type="entry name" value="NUCLEAR RNA EXPORT FACTOR 1"/>
    <property type="match status" value="1"/>
</dbReference>
<evidence type="ECO:0000256" key="2">
    <source>
        <dbReference type="ARBA" id="ARBA00009285"/>
    </source>
</evidence>
<dbReference type="STRING" id="1754191.A0A1Y1V805"/>
<dbReference type="InterPro" id="IPR018222">
    <property type="entry name" value="Nuclear_transport_factor_2_euk"/>
</dbReference>
<evidence type="ECO:0000256" key="6">
    <source>
        <dbReference type="ARBA" id="ARBA00022816"/>
    </source>
</evidence>
<dbReference type="OrthoDB" id="25872at2759"/>
<evidence type="ECO:0000256" key="5">
    <source>
        <dbReference type="ARBA" id="ARBA00022737"/>
    </source>
</evidence>
<evidence type="ECO:0000256" key="3">
    <source>
        <dbReference type="ARBA" id="ARBA00022448"/>
    </source>
</evidence>
<dbReference type="SUPFAM" id="SSF46934">
    <property type="entry name" value="UBA-like"/>
    <property type="match status" value="1"/>
</dbReference>
<proteinExistence type="inferred from homology"/>
<dbReference type="GO" id="GO:0005634">
    <property type="term" value="C:nucleus"/>
    <property type="evidence" value="ECO:0007669"/>
    <property type="project" value="UniProtKB-SubCell"/>
</dbReference>
<dbReference type="Gene3D" id="3.80.10.10">
    <property type="entry name" value="Ribonuclease Inhibitor"/>
    <property type="match status" value="1"/>
</dbReference>
<dbReference type="InterPro" id="IPR009060">
    <property type="entry name" value="UBA-like_sf"/>
</dbReference>
<dbReference type="Pfam" id="PF03943">
    <property type="entry name" value="TAP_C"/>
    <property type="match status" value="1"/>
</dbReference>
<keyword evidence="3" id="KW-0813">Transport</keyword>
<dbReference type="AlphaFoldDB" id="A0A1Y1V805"/>
<sequence>MGRYNPENQYLNLENINNDPALGDKRGLVDLNKSEKLGQVICKLIKENFPDVKTISFANNNLRNLRALSKLHQWLPDVMNLSFQNNQLATLRDIEPINGDKFTGLRELVISENPVKDKEMQKFGNFENLKSQIKSMFPSLLILDNEELPEGISFDVGKNINSKTLPLQIMSSFVDSDVTANTIQDFIVKYFTLFDTNRVGLLDLYDDNALFSLSINNNIPSWRKRFERGNMSNWKAYDRNFKSTRQSLRDNLLSKGKNAIIQTIAKLPSTKHPLEDNSKFIIDSWQINVAPQQILIYLNISGEFKEVDVKLNKSFSRTFLIAPSQPQSNAANAGWAYTIFNDQMTVRPWSGNKSFDKAKANPIQIDISGSAKMLNNNNNNSNTSNVFNAAAQLNTNIPVSNGPLEFTPLQLQEQEQLRIQHGLNEIQHQQVQELSRQTRLTYLYSIQCLNEFQWNFASALEGYQKVKNQVPPDGYYH</sequence>
<dbReference type="Gene3D" id="3.10.450.50">
    <property type="match status" value="1"/>
</dbReference>
<dbReference type="InterPro" id="IPR032675">
    <property type="entry name" value="LRR_dom_sf"/>
</dbReference>
<comment type="caution">
    <text evidence="10">The sequence shown here is derived from an EMBL/GenBank/DDBJ whole genome shotgun (WGS) entry which is preliminary data.</text>
</comment>
<reference evidence="10 11" key="2">
    <citation type="submission" date="2016-08" db="EMBL/GenBank/DDBJ databases">
        <title>Pervasive Adenine N6-methylation of Active Genes in Fungi.</title>
        <authorList>
            <consortium name="DOE Joint Genome Institute"/>
            <person name="Mondo S.J."/>
            <person name="Dannebaum R.O."/>
            <person name="Kuo R.C."/>
            <person name="Labutti K."/>
            <person name="Haridas S."/>
            <person name="Kuo A."/>
            <person name="Salamov A."/>
            <person name="Ahrendt S.R."/>
            <person name="Lipzen A."/>
            <person name="Sullivan W."/>
            <person name="Andreopoulos W.B."/>
            <person name="Clum A."/>
            <person name="Lindquist E."/>
            <person name="Daum C."/>
            <person name="Ramamoorthy G.K."/>
            <person name="Gryganskyi A."/>
            <person name="Culley D."/>
            <person name="Magnuson J.K."/>
            <person name="James T.Y."/>
            <person name="O'Malley M.A."/>
            <person name="Stajich J.E."/>
            <person name="Spatafora J.W."/>
            <person name="Visel A."/>
            <person name="Grigoriev I.V."/>
        </authorList>
    </citation>
    <scope>NUCLEOTIDE SEQUENCE [LARGE SCALE GENOMIC DNA]</scope>
    <source>
        <strain evidence="11">finn</strain>
    </source>
</reference>
<dbReference type="SMART" id="SM00804">
    <property type="entry name" value="TAP_C"/>
    <property type="match status" value="1"/>
</dbReference>
<keyword evidence="4" id="KW-0433">Leucine-rich repeat</keyword>
<dbReference type="SUPFAM" id="SSF54427">
    <property type="entry name" value="NTF2-like"/>
    <property type="match status" value="1"/>
</dbReference>
<keyword evidence="6" id="KW-0509">mRNA transport</keyword>
<evidence type="ECO:0000256" key="7">
    <source>
        <dbReference type="ARBA" id="ARBA00023242"/>
    </source>
</evidence>
<dbReference type="Gene3D" id="1.10.8.10">
    <property type="entry name" value="DNA helicase RuvA subunit, C-terminal domain"/>
    <property type="match status" value="1"/>
</dbReference>
<dbReference type="Pfam" id="PF24048">
    <property type="entry name" value="LRR_NXF1-5"/>
    <property type="match status" value="1"/>
</dbReference>
<dbReference type="PANTHER" id="PTHR10662">
    <property type="entry name" value="NUCLEAR RNA EXPORT FACTOR"/>
    <property type="match status" value="1"/>
</dbReference>
<protein>
    <submittedName>
        <fullName evidence="10">NTF2-like protein</fullName>
    </submittedName>
</protein>
<dbReference type="InterPro" id="IPR032710">
    <property type="entry name" value="NTF2-like_dom_sf"/>
</dbReference>